<dbReference type="InterPro" id="IPR016064">
    <property type="entry name" value="NAD/diacylglycerol_kinase_sf"/>
</dbReference>
<evidence type="ECO:0000313" key="3">
    <source>
        <dbReference type="Proteomes" id="UP000231464"/>
    </source>
</evidence>
<dbReference type="EMBL" id="PFBP01000058">
    <property type="protein sequence ID" value="PIT89512.1"/>
    <property type="molecule type" value="Genomic_DNA"/>
</dbReference>
<dbReference type="InterPro" id="IPR001206">
    <property type="entry name" value="Diacylglycerol_kinase_cat_dom"/>
</dbReference>
<feature type="domain" description="DAGKc" evidence="1">
    <location>
        <begin position="45"/>
        <end position="126"/>
    </location>
</feature>
<reference evidence="3" key="1">
    <citation type="submission" date="2017-09" db="EMBL/GenBank/DDBJ databases">
        <title>Depth-based differentiation of microbial function through sediment-hosted aquifers and enrichment of novel symbionts in the deep terrestrial subsurface.</title>
        <authorList>
            <person name="Probst A.J."/>
            <person name="Ladd B."/>
            <person name="Jarett J.K."/>
            <person name="Geller-Mcgrath D.E."/>
            <person name="Sieber C.M.K."/>
            <person name="Emerson J.B."/>
            <person name="Anantharaman K."/>
            <person name="Thomas B.C."/>
            <person name="Malmstrom R."/>
            <person name="Stieglmeier M."/>
            <person name="Klingl A."/>
            <person name="Woyke T."/>
            <person name="Ryan C.M."/>
            <person name="Banfield J.F."/>
        </authorList>
    </citation>
    <scope>NUCLEOTIDE SEQUENCE [LARGE SCALE GENOMIC DNA]</scope>
</reference>
<dbReference type="InterPro" id="IPR017438">
    <property type="entry name" value="ATP-NAD_kinase_N"/>
</dbReference>
<comment type="caution">
    <text evidence="2">The sequence shown here is derived from an EMBL/GenBank/DDBJ whole genome shotgun (WGS) entry which is preliminary data.</text>
</comment>
<evidence type="ECO:0000313" key="2">
    <source>
        <dbReference type="EMBL" id="PIT89512.1"/>
    </source>
</evidence>
<organism evidence="2 3">
    <name type="scientific">Candidatus Kuenenbacteria bacterium CG10_big_fil_rev_8_21_14_0_10_36_11</name>
    <dbReference type="NCBI Taxonomy" id="1974618"/>
    <lineage>
        <taxon>Bacteria</taxon>
        <taxon>Candidatus Kueneniibacteriota</taxon>
    </lineage>
</organism>
<dbReference type="SUPFAM" id="SSF111331">
    <property type="entry name" value="NAD kinase/diacylglycerol kinase-like"/>
    <property type="match status" value="1"/>
</dbReference>
<accession>A0A2M6W9M1</accession>
<name>A0A2M6W9M1_9BACT</name>
<gene>
    <name evidence="2" type="ORF">COU23_03540</name>
</gene>
<evidence type="ECO:0000259" key="1">
    <source>
        <dbReference type="PROSITE" id="PS50146"/>
    </source>
</evidence>
<proteinExistence type="predicted"/>
<dbReference type="GO" id="GO:0016301">
    <property type="term" value="F:kinase activity"/>
    <property type="evidence" value="ECO:0007669"/>
    <property type="project" value="InterPro"/>
</dbReference>
<dbReference type="Gene3D" id="3.40.50.10330">
    <property type="entry name" value="Probable inorganic polyphosphate/atp-NAD kinase, domain 1"/>
    <property type="match status" value="1"/>
</dbReference>
<dbReference type="Pfam" id="PF00781">
    <property type="entry name" value="DAGK_cat"/>
    <property type="match status" value="1"/>
</dbReference>
<dbReference type="AlphaFoldDB" id="A0A2M6W9M1"/>
<dbReference type="PROSITE" id="PS50146">
    <property type="entry name" value="DAGK"/>
    <property type="match status" value="1"/>
</dbReference>
<protein>
    <recommendedName>
        <fullName evidence="1">DAGKc domain-containing protein</fullName>
    </recommendedName>
</protein>
<sequence>MYYYIYDQFLSHKKYDKIIAQIEGKITDLGIKDRIIKMSILKSVKELVMDALRKGATTIVAVGNDQTVNKVVNLIVAEPVVFGIIPIGDNNSIAKFLGINNPLSACEIISARKVETINLGEVNSEYFINSIKIHDHKLTLECNDRFKITTLSKKNLISIYNFSPGTDMNLKSKKFFNPQDNFLEVVVEPKDEKTLNNFIYSLLKKEKNKLPESVFRVKKISIKNTEQKSGSVVVDDFKVMKTPLNIRVSDKKLKIIVGKERHF</sequence>
<dbReference type="Proteomes" id="UP000231464">
    <property type="component" value="Unassembled WGS sequence"/>
</dbReference>